<proteinExistence type="predicted"/>
<dbReference type="AlphaFoldDB" id="A0A392V4F3"/>
<keyword evidence="2" id="KW-1185">Reference proteome</keyword>
<organism evidence="1 2">
    <name type="scientific">Trifolium medium</name>
    <dbReference type="NCBI Taxonomy" id="97028"/>
    <lineage>
        <taxon>Eukaryota</taxon>
        <taxon>Viridiplantae</taxon>
        <taxon>Streptophyta</taxon>
        <taxon>Embryophyta</taxon>
        <taxon>Tracheophyta</taxon>
        <taxon>Spermatophyta</taxon>
        <taxon>Magnoliopsida</taxon>
        <taxon>eudicotyledons</taxon>
        <taxon>Gunneridae</taxon>
        <taxon>Pentapetalae</taxon>
        <taxon>rosids</taxon>
        <taxon>fabids</taxon>
        <taxon>Fabales</taxon>
        <taxon>Fabaceae</taxon>
        <taxon>Papilionoideae</taxon>
        <taxon>50 kb inversion clade</taxon>
        <taxon>NPAAA clade</taxon>
        <taxon>Hologalegina</taxon>
        <taxon>IRL clade</taxon>
        <taxon>Trifolieae</taxon>
        <taxon>Trifolium</taxon>
    </lineage>
</organism>
<dbReference type="Proteomes" id="UP000265520">
    <property type="component" value="Unassembled WGS sequence"/>
</dbReference>
<dbReference type="EMBL" id="LXQA011059135">
    <property type="protein sequence ID" value="MCI83104.1"/>
    <property type="molecule type" value="Genomic_DNA"/>
</dbReference>
<comment type="caution">
    <text evidence="1">The sequence shown here is derived from an EMBL/GenBank/DDBJ whole genome shotgun (WGS) entry which is preliminary data.</text>
</comment>
<protein>
    <submittedName>
        <fullName evidence="1">Uncharacterized protein</fullName>
    </submittedName>
</protein>
<evidence type="ECO:0000313" key="1">
    <source>
        <dbReference type="EMBL" id="MCI83104.1"/>
    </source>
</evidence>
<sequence>SASSLTIYCILKILEILKGKFF</sequence>
<reference evidence="1 2" key="1">
    <citation type="journal article" date="2018" name="Front. Plant Sci.">
        <title>Red Clover (Trifolium pratense) and Zigzag Clover (T. medium) - A Picture of Genomic Similarities and Differences.</title>
        <authorList>
            <person name="Dluhosova J."/>
            <person name="Istvanek J."/>
            <person name="Nedelnik J."/>
            <person name="Repkova J."/>
        </authorList>
    </citation>
    <scope>NUCLEOTIDE SEQUENCE [LARGE SCALE GENOMIC DNA]</scope>
    <source>
        <strain evidence="2">cv. 10/8</strain>
        <tissue evidence="1">Leaf</tissue>
    </source>
</reference>
<feature type="non-terminal residue" evidence="1">
    <location>
        <position position="1"/>
    </location>
</feature>
<accession>A0A392V4F3</accession>
<name>A0A392V4F3_9FABA</name>
<evidence type="ECO:0000313" key="2">
    <source>
        <dbReference type="Proteomes" id="UP000265520"/>
    </source>
</evidence>